<evidence type="ECO:0000313" key="1">
    <source>
        <dbReference type="EMBL" id="PTQ53135.1"/>
    </source>
</evidence>
<dbReference type="EMBL" id="PEBW01000001">
    <property type="protein sequence ID" value="PTQ53135.1"/>
    <property type="molecule type" value="Genomic_DNA"/>
</dbReference>
<protein>
    <submittedName>
        <fullName evidence="1">Uncharacterized protein</fullName>
    </submittedName>
</protein>
<name>A0A2T5GAC3_9BACL</name>
<comment type="caution">
    <text evidence="1">The sequence shown here is derived from an EMBL/GenBank/DDBJ whole genome shotgun (WGS) entry which is preliminary data.</text>
</comment>
<dbReference type="AlphaFoldDB" id="A0A2T5GAC3"/>
<reference evidence="1 2" key="1">
    <citation type="submission" date="2017-08" db="EMBL/GenBank/DDBJ databases">
        <title>Burning lignite coal seam in the remote Altai Mountains harbors a hydrogen-driven thermophilic microbial community.</title>
        <authorList>
            <person name="Kadnikov V.V."/>
            <person name="Mardanov A.V."/>
            <person name="Ivasenko D."/>
            <person name="Beletsky A.V."/>
            <person name="Karnachuk O.V."/>
            <person name="Ravin N.V."/>
        </authorList>
    </citation>
    <scope>NUCLEOTIDE SEQUENCE [LARGE SCALE GENOMIC DNA]</scope>
    <source>
        <strain evidence="1">AL31</strain>
    </source>
</reference>
<evidence type="ECO:0000313" key="2">
    <source>
        <dbReference type="Proteomes" id="UP000244016"/>
    </source>
</evidence>
<gene>
    <name evidence="1" type="ORF">BLITH_0215</name>
</gene>
<organism evidence="1 2">
    <name type="scientific">Brockia lithotrophica</name>
    <dbReference type="NCBI Taxonomy" id="933949"/>
    <lineage>
        <taxon>Bacteria</taxon>
        <taxon>Bacillati</taxon>
        <taxon>Bacillota</taxon>
        <taxon>Bacilli</taxon>
        <taxon>Bacillales</taxon>
        <taxon>Bacillales Family X. Incertae Sedis</taxon>
        <taxon>Brockia</taxon>
    </lineage>
</organism>
<accession>A0A2T5GAC3</accession>
<sequence>MRHARTRGFPADVILVTLYTLPYLPISCPRWKKVVLLRRPFARYA</sequence>
<proteinExistence type="predicted"/>
<dbReference type="Proteomes" id="UP000244016">
    <property type="component" value="Unassembled WGS sequence"/>
</dbReference>